<organism evidence="5 6">
    <name type="scientific">Pedococcus aerophilus</name>
    <dbReference type="NCBI Taxonomy" id="436356"/>
    <lineage>
        <taxon>Bacteria</taxon>
        <taxon>Bacillati</taxon>
        <taxon>Actinomycetota</taxon>
        <taxon>Actinomycetes</taxon>
        <taxon>Micrococcales</taxon>
        <taxon>Intrasporangiaceae</taxon>
        <taxon>Pedococcus</taxon>
    </lineage>
</organism>
<dbReference type="Gene3D" id="3.40.190.10">
    <property type="entry name" value="Periplasmic binding protein-like II"/>
    <property type="match status" value="2"/>
</dbReference>
<dbReference type="InterPro" id="IPR005950">
    <property type="entry name" value="ModA"/>
</dbReference>
<keyword evidence="2" id="KW-0479">Metal-binding</keyword>
<protein>
    <submittedName>
        <fullName evidence="5">Molybdate ABC transporter substrate-binding protein</fullName>
    </submittedName>
</protein>
<dbReference type="Pfam" id="PF13531">
    <property type="entry name" value="SBP_bac_11"/>
    <property type="match status" value="1"/>
</dbReference>
<dbReference type="PANTHER" id="PTHR30632:SF0">
    <property type="entry name" value="SULFATE-BINDING PROTEIN"/>
    <property type="match status" value="1"/>
</dbReference>
<evidence type="ECO:0000256" key="1">
    <source>
        <dbReference type="ARBA" id="ARBA00009175"/>
    </source>
</evidence>
<keyword evidence="3 4" id="KW-0732">Signal</keyword>
<dbReference type="SUPFAM" id="SSF53850">
    <property type="entry name" value="Periplasmic binding protein-like II"/>
    <property type="match status" value="1"/>
</dbReference>
<comment type="caution">
    <text evidence="5">The sequence shown here is derived from an EMBL/GenBank/DDBJ whole genome shotgun (WGS) entry which is preliminary data.</text>
</comment>
<dbReference type="NCBIfam" id="TIGR01256">
    <property type="entry name" value="modA"/>
    <property type="match status" value="1"/>
</dbReference>
<dbReference type="Proteomes" id="UP001501326">
    <property type="component" value="Unassembled WGS sequence"/>
</dbReference>
<dbReference type="PANTHER" id="PTHR30632">
    <property type="entry name" value="MOLYBDATE-BINDING PERIPLASMIC PROTEIN"/>
    <property type="match status" value="1"/>
</dbReference>
<feature type="signal peptide" evidence="4">
    <location>
        <begin position="1"/>
        <end position="28"/>
    </location>
</feature>
<name>A0ABP6H8T9_9MICO</name>
<evidence type="ECO:0000256" key="3">
    <source>
        <dbReference type="ARBA" id="ARBA00022729"/>
    </source>
</evidence>
<feature type="chain" id="PRO_5046419333" evidence="4">
    <location>
        <begin position="29"/>
        <end position="279"/>
    </location>
</feature>
<sequence>MIRRLRPTRLALAVTALTLGTVACGSGAGDSAGGSASSSASQASGGASGSGNGLSGEITVFAAASLKKTFTQIGADLEKANPGTSVKFSFAGSSDLVAQIQQGAPADVFASADTKNMDKVTAESLTSADPVVFASNTLEIAVPPGNPAKITSFADLTKSGTKVVLCAPAVPCGSAAAKVEAAAGVDIKPVSEEQSVTDVLGKVTAGEADAGLVYVTDVLGAGDTVQGIAFPESSAAVNSYPIAALKASKNAALAEAFVEAVTGEGGQQVLADAGFAKAP</sequence>
<dbReference type="PROSITE" id="PS51257">
    <property type="entry name" value="PROKAR_LIPOPROTEIN"/>
    <property type="match status" value="1"/>
</dbReference>
<gene>
    <name evidence="5" type="primary">modA</name>
    <name evidence="5" type="ORF">GCM10009867_25180</name>
</gene>
<dbReference type="CDD" id="cd13538">
    <property type="entry name" value="PBP2_ModA_like_1"/>
    <property type="match status" value="1"/>
</dbReference>
<proteinExistence type="inferred from homology"/>
<dbReference type="PIRSF" id="PIRSF004846">
    <property type="entry name" value="ModA"/>
    <property type="match status" value="1"/>
</dbReference>
<dbReference type="RefSeq" id="WP_425565373.1">
    <property type="nucleotide sequence ID" value="NZ_BAAARN010000003.1"/>
</dbReference>
<dbReference type="InterPro" id="IPR050682">
    <property type="entry name" value="ModA/WtpA"/>
</dbReference>
<evidence type="ECO:0000256" key="2">
    <source>
        <dbReference type="ARBA" id="ARBA00022723"/>
    </source>
</evidence>
<reference evidence="6" key="1">
    <citation type="journal article" date="2019" name="Int. J. Syst. Evol. Microbiol.">
        <title>The Global Catalogue of Microorganisms (GCM) 10K type strain sequencing project: providing services to taxonomists for standard genome sequencing and annotation.</title>
        <authorList>
            <consortium name="The Broad Institute Genomics Platform"/>
            <consortium name="The Broad Institute Genome Sequencing Center for Infectious Disease"/>
            <person name="Wu L."/>
            <person name="Ma J."/>
        </authorList>
    </citation>
    <scope>NUCLEOTIDE SEQUENCE [LARGE SCALE GENOMIC DNA]</scope>
    <source>
        <strain evidence="6">JCM 16378</strain>
    </source>
</reference>
<evidence type="ECO:0000256" key="4">
    <source>
        <dbReference type="SAM" id="SignalP"/>
    </source>
</evidence>
<keyword evidence="6" id="KW-1185">Reference proteome</keyword>
<evidence type="ECO:0000313" key="6">
    <source>
        <dbReference type="Proteomes" id="UP001501326"/>
    </source>
</evidence>
<accession>A0ABP6H8T9</accession>
<comment type="similarity">
    <text evidence="1">Belongs to the bacterial solute-binding protein ModA family.</text>
</comment>
<dbReference type="EMBL" id="BAAARN010000003">
    <property type="protein sequence ID" value="GAA2737560.1"/>
    <property type="molecule type" value="Genomic_DNA"/>
</dbReference>
<evidence type="ECO:0000313" key="5">
    <source>
        <dbReference type="EMBL" id="GAA2737560.1"/>
    </source>
</evidence>